<sequence length="83" mass="9384">MEVKAELHDSHREFASGIEYTRTTCTALSSCHDRAHLIIRTKHRNPLALKRRGPPTPTQLSIRFPPLRGLLPPPPFPPQVTKP</sequence>
<gene>
    <name evidence="2" type="ORF">JAAARDRAFT_323818</name>
</gene>
<accession>A0A067PZ12</accession>
<evidence type="ECO:0000256" key="1">
    <source>
        <dbReference type="SAM" id="MobiDB-lite"/>
    </source>
</evidence>
<protein>
    <submittedName>
        <fullName evidence="2">Uncharacterized protein</fullName>
    </submittedName>
</protein>
<name>A0A067PZ12_9AGAM</name>
<dbReference type="AlphaFoldDB" id="A0A067PZ12"/>
<dbReference type="Proteomes" id="UP000027265">
    <property type="component" value="Unassembled WGS sequence"/>
</dbReference>
<proteinExistence type="predicted"/>
<dbReference type="HOGENOM" id="CLU_2542870_0_0_1"/>
<dbReference type="EMBL" id="KL197724">
    <property type="protein sequence ID" value="KDQ55596.1"/>
    <property type="molecule type" value="Genomic_DNA"/>
</dbReference>
<keyword evidence="3" id="KW-1185">Reference proteome</keyword>
<organism evidence="2 3">
    <name type="scientific">Jaapia argillacea MUCL 33604</name>
    <dbReference type="NCBI Taxonomy" id="933084"/>
    <lineage>
        <taxon>Eukaryota</taxon>
        <taxon>Fungi</taxon>
        <taxon>Dikarya</taxon>
        <taxon>Basidiomycota</taxon>
        <taxon>Agaricomycotina</taxon>
        <taxon>Agaricomycetes</taxon>
        <taxon>Agaricomycetidae</taxon>
        <taxon>Jaapiales</taxon>
        <taxon>Jaapiaceae</taxon>
        <taxon>Jaapia</taxon>
    </lineage>
</organism>
<evidence type="ECO:0000313" key="3">
    <source>
        <dbReference type="Proteomes" id="UP000027265"/>
    </source>
</evidence>
<feature type="region of interest" description="Disordered" evidence="1">
    <location>
        <begin position="46"/>
        <end position="83"/>
    </location>
</feature>
<feature type="compositionally biased region" description="Pro residues" evidence="1">
    <location>
        <begin position="71"/>
        <end position="83"/>
    </location>
</feature>
<dbReference type="InParanoid" id="A0A067PZ12"/>
<evidence type="ECO:0000313" key="2">
    <source>
        <dbReference type="EMBL" id="KDQ55596.1"/>
    </source>
</evidence>
<reference evidence="3" key="1">
    <citation type="journal article" date="2014" name="Proc. Natl. Acad. Sci. U.S.A.">
        <title>Extensive sampling of basidiomycete genomes demonstrates inadequacy of the white-rot/brown-rot paradigm for wood decay fungi.</title>
        <authorList>
            <person name="Riley R."/>
            <person name="Salamov A.A."/>
            <person name="Brown D.W."/>
            <person name="Nagy L.G."/>
            <person name="Floudas D."/>
            <person name="Held B.W."/>
            <person name="Levasseur A."/>
            <person name="Lombard V."/>
            <person name="Morin E."/>
            <person name="Otillar R."/>
            <person name="Lindquist E.A."/>
            <person name="Sun H."/>
            <person name="LaButti K.M."/>
            <person name="Schmutz J."/>
            <person name="Jabbour D."/>
            <person name="Luo H."/>
            <person name="Baker S.E."/>
            <person name="Pisabarro A.G."/>
            <person name="Walton J.D."/>
            <person name="Blanchette R.A."/>
            <person name="Henrissat B."/>
            <person name="Martin F."/>
            <person name="Cullen D."/>
            <person name="Hibbett D.S."/>
            <person name="Grigoriev I.V."/>
        </authorList>
    </citation>
    <scope>NUCLEOTIDE SEQUENCE [LARGE SCALE GENOMIC DNA]</scope>
    <source>
        <strain evidence="3">MUCL 33604</strain>
    </source>
</reference>